<organism evidence="1 2">
    <name type="scientific">Colletotrichum lupini</name>
    <dbReference type="NCBI Taxonomy" id="145971"/>
    <lineage>
        <taxon>Eukaryota</taxon>
        <taxon>Fungi</taxon>
        <taxon>Dikarya</taxon>
        <taxon>Ascomycota</taxon>
        <taxon>Pezizomycotina</taxon>
        <taxon>Sordariomycetes</taxon>
        <taxon>Hypocreomycetidae</taxon>
        <taxon>Glomerellales</taxon>
        <taxon>Glomerellaceae</taxon>
        <taxon>Colletotrichum</taxon>
        <taxon>Colletotrichum acutatum species complex</taxon>
    </lineage>
</organism>
<dbReference type="PROSITE" id="PS51257">
    <property type="entry name" value="PROKAR_LIPOPROTEIN"/>
    <property type="match status" value="1"/>
</dbReference>
<accession>A0A9Q8WHI6</accession>
<proteinExistence type="predicted"/>
<dbReference type="GeneID" id="73342325"/>
<dbReference type="AlphaFoldDB" id="A0A9Q8WHI6"/>
<sequence length="145" mass="16645">MLIRHPKSSSCFTSNHHLSFQCHQLLIACGRRPKYPRSPPCSSVHAHCRNTYMLMLFSENWTVQSGQILDFPLMCPAFSNTSIGISLQGRRLPTAIRRQIAPQADRQCQSQLSRLLRNLIDRTKAKYHRYLTRSEVDSQMSISQG</sequence>
<dbReference type="KEGG" id="clup:CLUP02_08325"/>
<dbReference type="RefSeq" id="XP_049144458.1">
    <property type="nucleotide sequence ID" value="XM_049287315.1"/>
</dbReference>
<reference evidence="1" key="1">
    <citation type="journal article" date="2021" name="Mol. Plant Microbe Interact.">
        <title>Complete Genome Sequence of the Plant-Pathogenic Fungus Colletotrichum lupini.</title>
        <authorList>
            <person name="Baroncelli R."/>
            <person name="Pensec F."/>
            <person name="Da Lio D."/>
            <person name="Boufleur T."/>
            <person name="Vicente I."/>
            <person name="Sarrocco S."/>
            <person name="Picot A."/>
            <person name="Baraldi E."/>
            <person name="Sukno S."/>
            <person name="Thon M."/>
            <person name="Le Floch G."/>
        </authorList>
    </citation>
    <scope>NUCLEOTIDE SEQUENCE</scope>
    <source>
        <strain evidence="1">IMI 504893</strain>
    </source>
</reference>
<name>A0A9Q8WHI6_9PEZI</name>
<evidence type="ECO:0000313" key="1">
    <source>
        <dbReference type="EMBL" id="UQC82835.1"/>
    </source>
</evidence>
<dbReference type="Proteomes" id="UP000830671">
    <property type="component" value="Chromosome 4"/>
</dbReference>
<dbReference type="EMBL" id="CP019476">
    <property type="protein sequence ID" value="UQC82835.1"/>
    <property type="molecule type" value="Genomic_DNA"/>
</dbReference>
<evidence type="ECO:0000313" key="2">
    <source>
        <dbReference type="Proteomes" id="UP000830671"/>
    </source>
</evidence>
<gene>
    <name evidence="1" type="ORF">CLUP02_08325</name>
</gene>
<protein>
    <submittedName>
        <fullName evidence="1">Uncharacterized protein</fullName>
    </submittedName>
</protein>
<keyword evidence="2" id="KW-1185">Reference proteome</keyword>